<dbReference type="Proteomes" id="UP001341840">
    <property type="component" value="Unassembled WGS sequence"/>
</dbReference>
<keyword evidence="2" id="KW-1185">Reference proteome</keyword>
<proteinExistence type="predicted"/>
<sequence length="117" mass="13492">MSYSSIVVVSDRIMKEDTSRQCFRQQDAQLNNFFYWDHYRATTAGLCKNLHLVLLRVLSAYLSVGDFCKCWLIPVNKIPVALEAMAYGHHRNSALLKFWNNFGALQQVHKPKKGSKL</sequence>
<protein>
    <submittedName>
        <fullName evidence="1">Uncharacterized protein</fullName>
    </submittedName>
</protein>
<comment type="caution">
    <text evidence="1">The sequence shown here is derived from an EMBL/GenBank/DDBJ whole genome shotgun (WGS) entry which is preliminary data.</text>
</comment>
<evidence type="ECO:0000313" key="2">
    <source>
        <dbReference type="Proteomes" id="UP001341840"/>
    </source>
</evidence>
<gene>
    <name evidence="1" type="ORF">PIB30_035372</name>
</gene>
<accession>A0ABU6XB66</accession>
<name>A0ABU6XB66_9FABA</name>
<dbReference type="EMBL" id="JASCZI010211617">
    <property type="protein sequence ID" value="MED6195157.1"/>
    <property type="molecule type" value="Genomic_DNA"/>
</dbReference>
<evidence type="ECO:0000313" key="1">
    <source>
        <dbReference type="EMBL" id="MED6195157.1"/>
    </source>
</evidence>
<organism evidence="1 2">
    <name type="scientific">Stylosanthes scabra</name>
    <dbReference type="NCBI Taxonomy" id="79078"/>
    <lineage>
        <taxon>Eukaryota</taxon>
        <taxon>Viridiplantae</taxon>
        <taxon>Streptophyta</taxon>
        <taxon>Embryophyta</taxon>
        <taxon>Tracheophyta</taxon>
        <taxon>Spermatophyta</taxon>
        <taxon>Magnoliopsida</taxon>
        <taxon>eudicotyledons</taxon>
        <taxon>Gunneridae</taxon>
        <taxon>Pentapetalae</taxon>
        <taxon>rosids</taxon>
        <taxon>fabids</taxon>
        <taxon>Fabales</taxon>
        <taxon>Fabaceae</taxon>
        <taxon>Papilionoideae</taxon>
        <taxon>50 kb inversion clade</taxon>
        <taxon>dalbergioids sensu lato</taxon>
        <taxon>Dalbergieae</taxon>
        <taxon>Pterocarpus clade</taxon>
        <taxon>Stylosanthes</taxon>
    </lineage>
</organism>
<reference evidence="1 2" key="1">
    <citation type="journal article" date="2023" name="Plants (Basel)">
        <title>Bridging the Gap: Combining Genomics and Transcriptomics Approaches to Understand Stylosanthes scabra, an Orphan Legume from the Brazilian Caatinga.</title>
        <authorList>
            <person name="Ferreira-Neto J.R.C."/>
            <person name="da Silva M.D."/>
            <person name="Binneck E."/>
            <person name="de Melo N.F."/>
            <person name="da Silva R.H."/>
            <person name="de Melo A.L.T.M."/>
            <person name="Pandolfi V."/>
            <person name="Bustamante F.O."/>
            <person name="Brasileiro-Vidal A.C."/>
            <person name="Benko-Iseppon A.M."/>
        </authorList>
    </citation>
    <scope>NUCLEOTIDE SEQUENCE [LARGE SCALE GENOMIC DNA]</scope>
    <source>
        <tissue evidence="1">Leaves</tissue>
    </source>
</reference>